<evidence type="ECO:0000259" key="2">
    <source>
        <dbReference type="Pfam" id="PF14327"/>
    </source>
</evidence>
<accession>A0A1G4IPF1</accession>
<feature type="domain" description="Cleavage stimulation factor subunit 2 hinge" evidence="2">
    <location>
        <begin position="172"/>
        <end position="244"/>
    </location>
</feature>
<dbReference type="OrthoDB" id="272703at2759"/>
<dbReference type="Proteomes" id="UP000191144">
    <property type="component" value="Chromosome A"/>
</dbReference>
<feature type="region of interest" description="Disordered" evidence="1">
    <location>
        <begin position="288"/>
        <end position="309"/>
    </location>
</feature>
<dbReference type="InterPro" id="IPR038192">
    <property type="entry name" value="CSTF_C_sf"/>
</dbReference>
<evidence type="ECO:0000313" key="4">
    <source>
        <dbReference type="Proteomes" id="UP000191144"/>
    </source>
</evidence>
<dbReference type="AlphaFoldDB" id="A0A1G4IPF1"/>
<gene>
    <name evidence="3" type="ORF">LAME_0A04874G</name>
</gene>
<dbReference type="PANTHER" id="PTHR45735:SF11">
    <property type="entry name" value="PROTEIN PTI1"/>
    <property type="match status" value="1"/>
</dbReference>
<sequence length="396" mass="43067">MSDPRTRKARHTLTPDLLSSSILITNLPANWNETTISSVVAGSGPITNISRKTDPRNGKLVGILVDYLTSKDSKRALELLRKIKKFSCDLERIISNSKNSGTPLNLNRDAFPWDFGLELPFEMVSEVPLPRRPTNPVPVPSNGTSTDVGGLTVFPDILSKASKHLPGYVAGSMTAPDAVSSNLSKIAPLQLLEMISNFKILAGQDANRDQLTKFLTSNPEITIAVTQAMLEMGFINYSVVTKVIADQNGSQSQPPSLPNSTPQVYSGINTNTTPMNGNAPLNIYTVPLGQPQPLAQPLPQPQPSSLAGPNVFSPPPQQQQTGGFDYKMVPNNASFATNAVPMKTGDNRVNMVKLAALPQNQQDMIKQVLQLTADQIRLLPPDQVTMVENFKREYLM</sequence>
<keyword evidence="4" id="KW-1185">Reference proteome</keyword>
<dbReference type="GO" id="GO:0003729">
    <property type="term" value="F:mRNA binding"/>
    <property type="evidence" value="ECO:0007669"/>
    <property type="project" value="TreeGrafter"/>
</dbReference>
<dbReference type="Gene3D" id="1.10.20.70">
    <property type="entry name" value="Transcription termination and cleavage factor, C-terminal domain"/>
    <property type="match status" value="1"/>
</dbReference>
<evidence type="ECO:0000313" key="3">
    <source>
        <dbReference type="EMBL" id="SCU78554.1"/>
    </source>
</evidence>
<evidence type="ECO:0000256" key="1">
    <source>
        <dbReference type="SAM" id="MobiDB-lite"/>
    </source>
</evidence>
<protein>
    <submittedName>
        <fullName evidence="3">LAME_0A04874g1_1</fullName>
    </submittedName>
</protein>
<reference evidence="4" key="1">
    <citation type="submission" date="2016-03" db="EMBL/GenBank/DDBJ databases">
        <authorList>
            <person name="Devillers Hugo."/>
        </authorList>
    </citation>
    <scope>NUCLEOTIDE SEQUENCE [LARGE SCALE GENOMIC DNA]</scope>
</reference>
<dbReference type="EMBL" id="LT598483">
    <property type="protein sequence ID" value="SCU78554.1"/>
    <property type="molecule type" value="Genomic_DNA"/>
</dbReference>
<dbReference type="PANTHER" id="PTHR45735">
    <property type="entry name" value="CLEAVAGE STIMULATION FACTOR SUBUNIT 2"/>
    <property type="match status" value="1"/>
</dbReference>
<dbReference type="InterPro" id="IPR035979">
    <property type="entry name" value="RBD_domain_sf"/>
</dbReference>
<dbReference type="InterPro" id="IPR025742">
    <property type="entry name" value="CSTF2_hinge"/>
</dbReference>
<feature type="region of interest" description="Disordered" evidence="1">
    <location>
        <begin position="248"/>
        <end position="272"/>
    </location>
</feature>
<dbReference type="SUPFAM" id="SSF54928">
    <property type="entry name" value="RNA-binding domain, RBD"/>
    <property type="match status" value="1"/>
</dbReference>
<proteinExistence type="predicted"/>
<organism evidence="3 4">
    <name type="scientific">Lachancea meyersii CBS 8951</name>
    <dbReference type="NCBI Taxonomy" id="1266667"/>
    <lineage>
        <taxon>Eukaryota</taxon>
        <taxon>Fungi</taxon>
        <taxon>Dikarya</taxon>
        <taxon>Ascomycota</taxon>
        <taxon>Saccharomycotina</taxon>
        <taxon>Saccharomycetes</taxon>
        <taxon>Saccharomycetales</taxon>
        <taxon>Saccharomycetaceae</taxon>
        <taxon>Lachancea</taxon>
    </lineage>
</organism>
<dbReference type="GO" id="GO:0005847">
    <property type="term" value="C:mRNA cleavage and polyadenylation specificity factor complex"/>
    <property type="evidence" value="ECO:0007669"/>
    <property type="project" value="TreeGrafter"/>
</dbReference>
<dbReference type="Gene3D" id="1.25.40.630">
    <property type="match status" value="1"/>
</dbReference>
<dbReference type="Pfam" id="PF14327">
    <property type="entry name" value="CSTF2_hinge"/>
    <property type="match status" value="1"/>
</dbReference>
<name>A0A1G4IPF1_9SACH</name>